<dbReference type="InterPro" id="IPR001810">
    <property type="entry name" value="F-box_dom"/>
</dbReference>
<dbReference type="AlphaFoldDB" id="A0A5J9WCB3"/>
<comment type="caution">
    <text evidence="2">The sequence shown here is derived from an EMBL/GenBank/DDBJ whole genome shotgun (WGS) entry which is preliminary data.</text>
</comment>
<organism evidence="2 3">
    <name type="scientific">Eragrostis curvula</name>
    <name type="common">weeping love grass</name>
    <dbReference type="NCBI Taxonomy" id="38414"/>
    <lineage>
        <taxon>Eukaryota</taxon>
        <taxon>Viridiplantae</taxon>
        <taxon>Streptophyta</taxon>
        <taxon>Embryophyta</taxon>
        <taxon>Tracheophyta</taxon>
        <taxon>Spermatophyta</taxon>
        <taxon>Magnoliopsida</taxon>
        <taxon>Liliopsida</taxon>
        <taxon>Poales</taxon>
        <taxon>Poaceae</taxon>
        <taxon>PACMAD clade</taxon>
        <taxon>Chloridoideae</taxon>
        <taxon>Eragrostideae</taxon>
        <taxon>Eragrostidinae</taxon>
        <taxon>Eragrostis</taxon>
    </lineage>
</organism>
<dbReference type="PANTHER" id="PTHR35546:SF40">
    <property type="entry name" value="F-BOX DOMAIN-CONTAINING PROTEIN"/>
    <property type="match status" value="1"/>
</dbReference>
<dbReference type="OrthoDB" id="605328at2759"/>
<protein>
    <recommendedName>
        <fullName evidence="1">F-box domain-containing protein</fullName>
    </recommendedName>
</protein>
<evidence type="ECO:0000259" key="1">
    <source>
        <dbReference type="SMART" id="SM00256"/>
    </source>
</evidence>
<dbReference type="Gramene" id="TVU45547">
    <property type="protein sequence ID" value="TVU45547"/>
    <property type="gene ID" value="EJB05_05036"/>
</dbReference>
<dbReference type="InterPro" id="IPR055290">
    <property type="entry name" value="At3g26010-like"/>
</dbReference>
<keyword evidence="3" id="KW-1185">Reference proteome</keyword>
<dbReference type="Gene3D" id="1.20.1280.50">
    <property type="match status" value="1"/>
</dbReference>
<evidence type="ECO:0000313" key="3">
    <source>
        <dbReference type="Proteomes" id="UP000324897"/>
    </source>
</evidence>
<accession>A0A5J9WCB3</accession>
<dbReference type="Pfam" id="PF00646">
    <property type="entry name" value="F-box"/>
    <property type="match status" value="1"/>
</dbReference>
<dbReference type="SUPFAM" id="SSF81383">
    <property type="entry name" value="F-box domain"/>
    <property type="match status" value="1"/>
</dbReference>
<name>A0A5J9WCB3_9POAL</name>
<dbReference type="InterPro" id="IPR036047">
    <property type="entry name" value="F-box-like_dom_sf"/>
</dbReference>
<dbReference type="EMBL" id="RWGY01000004">
    <property type="protein sequence ID" value="TVU45547.1"/>
    <property type="molecule type" value="Genomic_DNA"/>
</dbReference>
<dbReference type="SMART" id="SM00256">
    <property type="entry name" value="FBOX"/>
    <property type="match status" value="1"/>
</dbReference>
<evidence type="ECO:0000313" key="2">
    <source>
        <dbReference type="EMBL" id="TVU45547.1"/>
    </source>
</evidence>
<gene>
    <name evidence="2" type="ORF">EJB05_05036</name>
</gene>
<dbReference type="CDD" id="cd22157">
    <property type="entry name" value="F-box_AtFBW1-like"/>
    <property type="match status" value="1"/>
</dbReference>
<proteinExistence type="predicted"/>
<sequence>MKRDGDIRSFFRKTAAKKNSSSSPSIPSTEKRQIAAISGLTDDLLVDILSRVPIKTLCCCKCVSPSWRDLISNPAHRKKLPQTLFGFFYFDEFETCQFVSLVAPKKGQPRSPSPVDFSFLPGDGQVLDCCNGLVLLNCWTGSGSTRRGTYVVCHPATKKCVAVPEPTETGKKCFGIRLCFDPAVSWDFHVVRLLDEKELDAEEDGRWESWDEPGIYFLVLIFIHLILDTGFSVQAKVGLHVAVRTERTLYLPQVEETGFIGHSQGHLFYANKDDRNPYRILVYALEDYGSGRWTLKHSINASEIYASARQHLQSALQLEIAAIHPHCNLIYLVDCSYGTLISYNMDNRSVRDIRPITGICLSFAPYVPFYLEIAALENGN</sequence>
<feature type="domain" description="F-box" evidence="1">
    <location>
        <begin position="40"/>
        <end position="80"/>
    </location>
</feature>
<dbReference type="PANTHER" id="PTHR35546">
    <property type="entry name" value="F-BOX PROTEIN INTERACTION DOMAIN PROTEIN-RELATED"/>
    <property type="match status" value="1"/>
</dbReference>
<feature type="non-terminal residue" evidence="2">
    <location>
        <position position="1"/>
    </location>
</feature>
<dbReference type="Proteomes" id="UP000324897">
    <property type="component" value="Chromosome 5"/>
</dbReference>
<reference evidence="2 3" key="1">
    <citation type="journal article" date="2019" name="Sci. Rep.">
        <title>A high-quality genome of Eragrostis curvula grass provides insights into Poaceae evolution and supports new strategies to enhance forage quality.</title>
        <authorList>
            <person name="Carballo J."/>
            <person name="Santos B.A.C.M."/>
            <person name="Zappacosta D."/>
            <person name="Garbus I."/>
            <person name="Selva J.P."/>
            <person name="Gallo C.A."/>
            <person name="Diaz A."/>
            <person name="Albertini E."/>
            <person name="Caccamo M."/>
            <person name="Echenique V."/>
        </authorList>
    </citation>
    <scope>NUCLEOTIDE SEQUENCE [LARGE SCALE GENOMIC DNA]</scope>
    <source>
        <strain evidence="3">cv. Victoria</strain>
        <tissue evidence="2">Leaf</tissue>
    </source>
</reference>